<dbReference type="PANTHER" id="PTHR46289">
    <property type="entry name" value="52 KDA REPRESSOR OF THE INHIBITOR OF THE PROTEIN KINASE-LIKE PROTEIN-RELATED"/>
    <property type="match status" value="1"/>
</dbReference>
<dbReference type="EMBL" id="VTPC01001522">
    <property type="protein sequence ID" value="KAF2901650.1"/>
    <property type="molecule type" value="Genomic_DNA"/>
</dbReference>
<organism evidence="1 2">
    <name type="scientific">Ignelater luminosus</name>
    <name type="common">Cucubano</name>
    <name type="synonym">Pyrophorus luminosus</name>
    <dbReference type="NCBI Taxonomy" id="2038154"/>
    <lineage>
        <taxon>Eukaryota</taxon>
        <taxon>Metazoa</taxon>
        <taxon>Ecdysozoa</taxon>
        <taxon>Arthropoda</taxon>
        <taxon>Hexapoda</taxon>
        <taxon>Insecta</taxon>
        <taxon>Pterygota</taxon>
        <taxon>Neoptera</taxon>
        <taxon>Endopterygota</taxon>
        <taxon>Coleoptera</taxon>
        <taxon>Polyphaga</taxon>
        <taxon>Elateriformia</taxon>
        <taxon>Elateroidea</taxon>
        <taxon>Elateridae</taxon>
        <taxon>Agrypninae</taxon>
        <taxon>Pyrophorini</taxon>
        <taxon>Ignelater</taxon>
    </lineage>
</organism>
<evidence type="ECO:0000313" key="1">
    <source>
        <dbReference type="EMBL" id="KAF2901650.1"/>
    </source>
</evidence>
<dbReference type="Proteomes" id="UP000801492">
    <property type="component" value="Unassembled WGS sequence"/>
</dbReference>
<reference evidence="1" key="1">
    <citation type="submission" date="2019-08" db="EMBL/GenBank/DDBJ databases">
        <title>The genome of the North American firefly Photinus pyralis.</title>
        <authorList>
            <consortium name="Photinus pyralis genome working group"/>
            <person name="Fallon T.R."/>
            <person name="Sander Lower S.E."/>
            <person name="Weng J.-K."/>
        </authorList>
    </citation>
    <scope>NUCLEOTIDE SEQUENCE</scope>
    <source>
        <strain evidence="1">TRF0915ILg1</strain>
        <tissue evidence="1">Whole body</tissue>
    </source>
</reference>
<gene>
    <name evidence="1" type="ORF">ILUMI_04538</name>
</gene>
<dbReference type="InterPro" id="IPR052958">
    <property type="entry name" value="IFN-induced_PKR_regulator"/>
</dbReference>
<keyword evidence="2" id="KW-1185">Reference proteome</keyword>
<comment type="caution">
    <text evidence="1">The sequence shown here is derived from an EMBL/GenBank/DDBJ whole genome shotgun (WGS) entry which is preliminary data.</text>
</comment>
<feature type="non-terminal residue" evidence="1">
    <location>
        <position position="1"/>
    </location>
</feature>
<dbReference type="AlphaFoldDB" id="A0A8K0GEG4"/>
<dbReference type="OrthoDB" id="6604085at2759"/>
<name>A0A8K0GEG4_IGNLU</name>
<evidence type="ECO:0000313" key="2">
    <source>
        <dbReference type="Proteomes" id="UP000801492"/>
    </source>
</evidence>
<sequence>NKRCGPGNSEDSYSRKSFPCNNHALNNALAKSSTVTVCHNATETMKKVVAFANSSAKRHDVFKDVLDGTSLQSICETRWVERHDGHLQFQGDTLQLISEAQKIAEQMDVELKIPETSSRQRHQDNHPAERAETVEEYFRRAVYIPLLDSIIFDLKDWLSTSVQFESVLATRVLNVGGPMETYRSGWPENSGFFARNRSDL</sequence>
<dbReference type="PANTHER" id="PTHR46289:SF14">
    <property type="entry name" value="DUF4371 DOMAIN-CONTAINING PROTEIN"/>
    <property type="match status" value="1"/>
</dbReference>
<protein>
    <submittedName>
        <fullName evidence="1">Uncharacterized protein</fullName>
    </submittedName>
</protein>
<proteinExistence type="predicted"/>
<accession>A0A8K0GEG4</accession>